<organism evidence="2 3">
    <name type="scientific">Cryptococcus gattii EJB2</name>
    <dbReference type="NCBI Taxonomy" id="1296103"/>
    <lineage>
        <taxon>Eukaryota</taxon>
        <taxon>Fungi</taxon>
        <taxon>Dikarya</taxon>
        <taxon>Basidiomycota</taxon>
        <taxon>Agaricomycotina</taxon>
        <taxon>Tremellomycetes</taxon>
        <taxon>Tremellales</taxon>
        <taxon>Cryptococcaceae</taxon>
        <taxon>Cryptococcus</taxon>
        <taxon>Cryptococcus gattii species complex</taxon>
    </lineage>
</organism>
<feature type="region of interest" description="Disordered" evidence="1">
    <location>
        <begin position="1"/>
        <end position="21"/>
    </location>
</feature>
<accession>A0ABR5BW59</accession>
<evidence type="ECO:0000313" key="3">
    <source>
        <dbReference type="Proteomes" id="UP000054272"/>
    </source>
</evidence>
<dbReference type="Proteomes" id="UP000054272">
    <property type="component" value="Unassembled WGS sequence"/>
</dbReference>
<name>A0ABR5BW59_9TREE</name>
<evidence type="ECO:0000313" key="2">
    <source>
        <dbReference type="EMBL" id="KIR79891.1"/>
    </source>
</evidence>
<feature type="compositionally biased region" description="Low complexity" evidence="1">
    <location>
        <begin position="1"/>
        <end position="18"/>
    </location>
</feature>
<sequence>MPCSTPSTTLTKPTQTAQTRRHDKIADVTQHHYTSLYFPHTCKMEHLYPPTSHHHRHQPLPGGGLCGRGLFGMTLSPPRHVPPPIKETRIKAKDSIDIFRRRIRQNGNNYQYNTTCKTELARKKKNVDSNQSITDEYLKVFEDEQNDEAEEDTISSNRPFRAIPYPIQPKSSLLGPSQGLERYKAVYDENKVMIPLTGSPEEWEWDRLLEEMENNDNKKR</sequence>
<gene>
    <name evidence="2" type="ORF">I306_03066</name>
</gene>
<proteinExistence type="predicted"/>
<dbReference type="EMBL" id="KN848663">
    <property type="protein sequence ID" value="KIR79891.1"/>
    <property type="molecule type" value="Genomic_DNA"/>
</dbReference>
<keyword evidence="3" id="KW-1185">Reference proteome</keyword>
<reference evidence="2 3" key="1">
    <citation type="submission" date="2015-01" db="EMBL/GenBank/DDBJ databases">
        <title>The Genome Sequence of Cryptococcus gattii EJB2.</title>
        <authorList>
            <consortium name="The Broad Institute Genomics Platform"/>
            <person name="Cuomo C."/>
            <person name="Litvintseva A."/>
            <person name="Chen Y."/>
            <person name="Heitman J."/>
            <person name="Sun S."/>
            <person name="Springer D."/>
            <person name="Dromer F."/>
            <person name="Young S."/>
            <person name="Zeng Q."/>
            <person name="Gargeya S."/>
            <person name="Abouelleil A."/>
            <person name="Alvarado L."/>
            <person name="Chapman S.B."/>
            <person name="Gainer-Dewar J."/>
            <person name="Goldberg J."/>
            <person name="Griggs A."/>
            <person name="Gujja S."/>
            <person name="Hansen M."/>
            <person name="Howarth C."/>
            <person name="Imamovic A."/>
            <person name="Larimer J."/>
            <person name="Murphy C."/>
            <person name="Naylor J."/>
            <person name="Pearson M."/>
            <person name="Priest M."/>
            <person name="Roberts A."/>
            <person name="Saif S."/>
            <person name="Shea T."/>
            <person name="Sykes S."/>
            <person name="Wortman J."/>
            <person name="Nusbaum C."/>
            <person name="Birren B."/>
        </authorList>
    </citation>
    <scope>NUCLEOTIDE SEQUENCE [LARGE SCALE GENOMIC DNA]</scope>
    <source>
        <strain evidence="2 3">EJB2</strain>
    </source>
</reference>
<evidence type="ECO:0000256" key="1">
    <source>
        <dbReference type="SAM" id="MobiDB-lite"/>
    </source>
</evidence>
<protein>
    <submittedName>
        <fullName evidence="2">Uncharacterized protein</fullName>
    </submittedName>
</protein>